<dbReference type="InterPro" id="IPR000055">
    <property type="entry name" value="Restrct_endonuc_typeI_TRD"/>
</dbReference>
<dbReference type="GO" id="GO:0032259">
    <property type="term" value="P:methylation"/>
    <property type="evidence" value="ECO:0007669"/>
    <property type="project" value="UniProtKB-KW"/>
</dbReference>
<dbReference type="Gene3D" id="3.40.50.150">
    <property type="entry name" value="Vaccinia Virus protein VP39"/>
    <property type="match status" value="1"/>
</dbReference>
<name>A0A915YEL6_9BACT</name>
<evidence type="ECO:0000256" key="10">
    <source>
        <dbReference type="SAM" id="Coils"/>
    </source>
</evidence>
<dbReference type="PRINTS" id="PR00507">
    <property type="entry name" value="N12N6MTFRASE"/>
</dbReference>
<dbReference type="InterPro" id="IPR051537">
    <property type="entry name" value="DNA_Adenine_Mtase"/>
</dbReference>
<evidence type="ECO:0000256" key="8">
    <source>
        <dbReference type="ARBA" id="ARBA00023125"/>
    </source>
</evidence>
<dbReference type="CDD" id="cd16961">
    <property type="entry name" value="RMtype1_S_TRD-CR_like"/>
    <property type="match status" value="1"/>
</dbReference>
<dbReference type="InterPro" id="IPR029063">
    <property type="entry name" value="SAM-dependent_MTases_sf"/>
</dbReference>
<dbReference type="PANTHER" id="PTHR42933:SF3">
    <property type="entry name" value="TYPE I RESTRICTION ENZYME MJAVIII METHYLASE SUBUNIT"/>
    <property type="match status" value="1"/>
</dbReference>
<comment type="catalytic activity">
    <reaction evidence="9">
        <text>a 2'-deoxyadenosine in DNA + S-adenosyl-L-methionine = an N(6)-methyl-2'-deoxyadenosine in DNA + S-adenosyl-L-homocysteine + H(+)</text>
        <dbReference type="Rhea" id="RHEA:15197"/>
        <dbReference type="Rhea" id="RHEA-COMP:12418"/>
        <dbReference type="Rhea" id="RHEA-COMP:12419"/>
        <dbReference type="ChEBI" id="CHEBI:15378"/>
        <dbReference type="ChEBI" id="CHEBI:57856"/>
        <dbReference type="ChEBI" id="CHEBI:59789"/>
        <dbReference type="ChEBI" id="CHEBI:90615"/>
        <dbReference type="ChEBI" id="CHEBI:90616"/>
        <dbReference type="EC" id="2.1.1.72"/>
    </reaction>
</comment>
<evidence type="ECO:0000256" key="4">
    <source>
        <dbReference type="ARBA" id="ARBA00022603"/>
    </source>
</evidence>
<comment type="similarity">
    <text evidence="2">Belongs to the type-I restriction system S methylase family.</text>
</comment>
<keyword evidence="13" id="KW-1185">Reference proteome</keyword>
<evidence type="ECO:0000256" key="7">
    <source>
        <dbReference type="ARBA" id="ARBA00022747"/>
    </source>
</evidence>
<dbReference type="InterPro" id="IPR044946">
    <property type="entry name" value="Restrct_endonuc_typeI_TRD_sf"/>
</dbReference>
<evidence type="ECO:0000259" key="11">
    <source>
        <dbReference type="PROSITE" id="PS50109"/>
    </source>
</evidence>
<dbReference type="Pfam" id="PF01420">
    <property type="entry name" value="Methylase_S"/>
    <property type="match status" value="1"/>
</dbReference>
<dbReference type="InterPro" id="IPR036890">
    <property type="entry name" value="HATPase_C_sf"/>
</dbReference>
<dbReference type="KEGG" id="aup:AsAng_0024130"/>
<evidence type="ECO:0000313" key="12">
    <source>
        <dbReference type="EMBL" id="BDS11699.1"/>
    </source>
</evidence>
<dbReference type="RefSeq" id="WP_264792848.1">
    <property type="nucleotide sequence ID" value="NZ_AP026867.1"/>
</dbReference>
<dbReference type="AlphaFoldDB" id="A0A915YEL6"/>
<evidence type="ECO:0000256" key="2">
    <source>
        <dbReference type="ARBA" id="ARBA00010923"/>
    </source>
</evidence>
<dbReference type="GO" id="GO:0003677">
    <property type="term" value="F:DNA binding"/>
    <property type="evidence" value="ECO:0007669"/>
    <property type="project" value="UniProtKB-KW"/>
</dbReference>
<dbReference type="SUPFAM" id="SSF116734">
    <property type="entry name" value="DNA methylase specificity domain"/>
    <property type="match status" value="1"/>
</dbReference>
<accession>A0A915YEL6</accession>
<dbReference type="InterPro" id="IPR003356">
    <property type="entry name" value="DNA_methylase_A-5"/>
</dbReference>
<gene>
    <name evidence="12" type="ORF">AsAng_0024130</name>
</gene>
<keyword evidence="4 12" id="KW-0489">Methyltransferase</keyword>
<evidence type="ECO:0000256" key="6">
    <source>
        <dbReference type="ARBA" id="ARBA00022691"/>
    </source>
</evidence>
<keyword evidence="5" id="KW-0808">Transferase</keyword>
<evidence type="ECO:0000256" key="9">
    <source>
        <dbReference type="ARBA" id="ARBA00047942"/>
    </source>
</evidence>
<dbReference type="SMART" id="SM00387">
    <property type="entry name" value="HATPase_c"/>
    <property type="match status" value="1"/>
</dbReference>
<dbReference type="GO" id="GO:0008170">
    <property type="term" value="F:N-methyltransferase activity"/>
    <property type="evidence" value="ECO:0007669"/>
    <property type="project" value="InterPro"/>
</dbReference>
<feature type="domain" description="Histidine kinase" evidence="11">
    <location>
        <begin position="644"/>
        <end position="892"/>
    </location>
</feature>
<dbReference type="CDD" id="cd00075">
    <property type="entry name" value="HATPase"/>
    <property type="match status" value="1"/>
</dbReference>
<sequence>MEIKEEAQQLETVFFATLDSLRGIWNANNASSVLLSLVFFKRILALKDEQKIDAIETKASDYQWASNFRNTVVDDPEQAMRQLIGTLVSFSKRNKILKNIFAPLVLALEEEQNVQLLIQAILMLERLDFSTKAISVNSFGAFFNDSLYRTALRAGKIGVKRTTPKTINSLLIELAAPKDGDTIYDPTAGQGSTLIALLNKLPNIDIIAQEQNIHVWALCKMNLLANGAYHAHITNGNTLTENPSQLIKADIAIAHFPFGQYISTEIVKQKAYTSIPFDVKTPHIPSNSLFIQLMLSKLNQEGKMITIIPIQTLVNDKEDRKLREFLIRRDLIEAVITLPYGLLHTTGIPICILVINKKKRASRKEHILFINGANLAVKTQSKLYRELTPKHIECISEAFHHLTTNCTSELDSCVSHVPLHHVILNNYNLDAKRYASPFIAQLKQLDDYGQLIRLKEIFKSERPALWFDETPHQDIPYIRPQNLGTSITNYLINTQNITTTNKVKQVAGQLINESILLVNRSGKKLKTSYFTFDKTPILVNEDIMTFRIDENKVLIEYLLLQLHDSLFIQQLNMYKTDYQHKMISEEQFEELQIRLPALEEQAQIIKETKIRLLQEEEQKVEQLRNDLNLGKQRAQNEQYKIISSLQHELGNRLPAVLTEIKNLKDYLKDKEEEGSPILFSEPIFPLFEEEDLDSVDNLGTVIERIESILVHSINSLDSTGDIIKADRSKLNLESTKIKDLLEEIQQIYRQENIFTIQIEVEEDEKGKERPIYTKLDKTQITTVITNLIDNAKRHGFVEKNKKYTIQFRIGLSSDQQEVILIYKNDGKSFPNNFSFEDFIGYGNYAGQTGHSGIGGYLIHQIIDNHNGNINYRKKIDHRDPFKVQFEITLPVL</sequence>
<dbReference type="InterPro" id="IPR005467">
    <property type="entry name" value="His_kinase_dom"/>
</dbReference>
<evidence type="ECO:0000256" key="3">
    <source>
        <dbReference type="ARBA" id="ARBA00011900"/>
    </source>
</evidence>
<dbReference type="GO" id="GO:0009307">
    <property type="term" value="P:DNA restriction-modification system"/>
    <property type="evidence" value="ECO:0007669"/>
    <property type="project" value="UniProtKB-KW"/>
</dbReference>
<dbReference type="InterPro" id="IPR003594">
    <property type="entry name" value="HATPase_dom"/>
</dbReference>
<dbReference type="REBASE" id="665973">
    <property type="entry name" value="M.Asp426ORF24130P"/>
</dbReference>
<evidence type="ECO:0000256" key="1">
    <source>
        <dbReference type="ARBA" id="ARBA00006594"/>
    </source>
</evidence>
<dbReference type="SUPFAM" id="SSF55874">
    <property type="entry name" value="ATPase domain of HSP90 chaperone/DNA topoisomerase II/histidine kinase"/>
    <property type="match status" value="1"/>
</dbReference>
<proteinExistence type="inferred from homology"/>
<dbReference type="EC" id="2.1.1.72" evidence="3"/>
<comment type="similarity">
    <text evidence="1">Belongs to the N(4)/N(6)-methyltransferase family.</text>
</comment>
<keyword evidence="7" id="KW-0680">Restriction system</keyword>
<dbReference type="Pfam" id="PF02384">
    <property type="entry name" value="N6_Mtase"/>
    <property type="match status" value="1"/>
</dbReference>
<keyword evidence="6" id="KW-0949">S-adenosyl-L-methionine</keyword>
<dbReference type="Proteomes" id="UP001060919">
    <property type="component" value="Chromosome"/>
</dbReference>
<feature type="coiled-coil region" evidence="10">
    <location>
        <begin position="581"/>
        <end position="633"/>
    </location>
</feature>
<dbReference type="EMBL" id="AP026867">
    <property type="protein sequence ID" value="BDS11699.1"/>
    <property type="molecule type" value="Genomic_DNA"/>
</dbReference>
<evidence type="ECO:0000313" key="13">
    <source>
        <dbReference type="Proteomes" id="UP001060919"/>
    </source>
</evidence>
<dbReference type="Pfam" id="PF02518">
    <property type="entry name" value="HATPase_c"/>
    <property type="match status" value="1"/>
</dbReference>
<dbReference type="SUPFAM" id="SSF53335">
    <property type="entry name" value="S-adenosyl-L-methionine-dependent methyltransferases"/>
    <property type="match status" value="1"/>
</dbReference>
<dbReference type="PROSITE" id="PS50109">
    <property type="entry name" value="HIS_KIN"/>
    <property type="match status" value="1"/>
</dbReference>
<reference evidence="12" key="1">
    <citation type="submission" date="2022-09" db="EMBL/GenBank/DDBJ databases">
        <title>Aureispira anguillicida sp. nov., isolated from Leptocephalus of Japanese eel Anguilla japonica.</title>
        <authorList>
            <person name="Yuasa K."/>
            <person name="Mekata T."/>
            <person name="Ikunari K."/>
        </authorList>
    </citation>
    <scope>NUCLEOTIDE SEQUENCE</scope>
    <source>
        <strain evidence="12">EL160426</strain>
    </source>
</reference>
<dbReference type="Gene3D" id="3.90.220.20">
    <property type="entry name" value="DNA methylase specificity domains"/>
    <property type="match status" value="1"/>
</dbReference>
<keyword evidence="8" id="KW-0238">DNA-binding</keyword>
<dbReference type="Gene3D" id="3.30.565.10">
    <property type="entry name" value="Histidine kinase-like ATPase, C-terminal domain"/>
    <property type="match status" value="1"/>
</dbReference>
<evidence type="ECO:0000256" key="5">
    <source>
        <dbReference type="ARBA" id="ARBA00022679"/>
    </source>
</evidence>
<dbReference type="GO" id="GO:0009007">
    <property type="term" value="F:site-specific DNA-methyltransferase (adenine-specific) activity"/>
    <property type="evidence" value="ECO:0007669"/>
    <property type="project" value="UniProtKB-EC"/>
</dbReference>
<organism evidence="12 13">
    <name type="scientific">Aureispira anguillae</name>
    <dbReference type="NCBI Taxonomy" id="2864201"/>
    <lineage>
        <taxon>Bacteria</taxon>
        <taxon>Pseudomonadati</taxon>
        <taxon>Bacteroidota</taxon>
        <taxon>Saprospiria</taxon>
        <taxon>Saprospirales</taxon>
        <taxon>Saprospiraceae</taxon>
        <taxon>Aureispira</taxon>
    </lineage>
</organism>
<keyword evidence="10" id="KW-0175">Coiled coil</keyword>
<protein>
    <recommendedName>
        <fullName evidence="3">site-specific DNA-methyltransferase (adenine-specific)</fullName>
        <ecNumber evidence="3">2.1.1.72</ecNumber>
    </recommendedName>
</protein>
<dbReference type="PANTHER" id="PTHR42933">
    <property type="entry name" value="SLR6095 PROTEIN"/>
    <property type="match status" value="1"/>
</dbReference>